<comment type="caution">
    <text evidence="2">The sequence shown here is derived from an EMBL/GenBank/DDBJ whole genome shotgun (WGS) entry which is preliminary data.</text>
</comment>
<dbReference type="Proteomes" id="UP000611629">
    <property type="component" value="Unassembled WGS sequence"/>
</dbReference>
<dbReference type="Pfam" id="PF04324">
    <property type="entry name" value="Fer2_BFD"/>
    <property type="match status" value="1"/>
</dbReference>
<sequence length="84" mass="9441">MSKIICRCEEITEEEILKAIEDGATTVDEVKKFTRAGMGLCQGRTCRKTVEKILAKELSIKIEDVKTSSFRAPVRPVKMKVLIV</sequence>
<organism evidence="2 3">
    <name type="scientific">Sedimentibacter hydroxybenzoicus DSM 7310</name>
    <dbReference type="NCBI Taxonomy" id="1123245"/>
    <lineage>
        <taxon>Bacteria</taxon>
        <taxon>Bacillati</taxon>
        <taxon>Bacillota</taxon>
        <taxon>Tissierellia</taxon>
        <taxon>Sedimentibacter</taxon>
    </lineage>
</organism>
<dbReference type="PANTHER" id="PTHR42720:SF1">
    <property type="entry name" value="GLYCEROL 3-PHOSPHATE OXIDASE"/>
    <property type="match status" value="1"/>
</dbReference>
<dbReference type="InterPro" id="IPR052745">
    <property type="entry name" value="G3P_Oxidase/Oxidoreductase"/>
</dbReference>
<dbReference type="InterPro" id="IPR041854">
    <property type="entry name" value="BFD-like_2Fe2S-bd_dom_sf"/>
</dbReference>
<proteinExistence type="predicted"/>
<dbReference type="RefSeq" id="WP_179239503.1">
    <property type="nucleotide sequence ID" value="NZ_JACBNQ010000029.1"/>
</dbReference>
<feature type="domain" description="BFD-like [2Fe-2S]-binding" evidence="1">
    <location>
        <begin position="4"/>
        <end position="55"/>
    </location>
</feature>
<evidence type="ECO:0000313" key="3">
    <source>
        <dbReference type="Proteomes" id="UP000611629"/>
    </source>
</evidence>
<dbReference type="Gene3D" id="1.10.10.1100">
    <property type="entry name" value="BFD-like [2Fe-2S]-binding domain"/>
    <property type="match status" value="1"/>
</dbReference>
<name>A0A974BN85_SEDHY</name>
<evidence type="ECO:0000313" key="2">
    <source>
        <dbReference type="EMBL" id="NYB75785.1"/>
    </source>
</evidence>
<gene>
    <name evidence="2" type="ORF">HZF24_16670</name>
</gene>
<dbReference type="AlphaFoldDB" id="A0A974BN85"/>
<dbReference type="EMBL" id="JACBNQ010000029">
    <property type="protein sequence ID" value="NYB75785.1"/>
    <property type="molecule type" value="Genomic_DNA"/>
</dbReference>
<protein>
    <submittedName>
        <fullName evidence="2">(2Fe-2S)-binding protein</fullName>
    </submittedName>
</protein>
<accession>A0A974BN85</accession>
<reference evidence="2" key="1">
    <citation type="submission" date="2020-07" db="EMBL/GenBank/DDBJ databases">
        <title>Genomic analysis of a strain of Sedimentibacter Hydroxybenzoicus DSM7310.</title>
        <authorList>
            <person name="Ma S."/>
        </authorList>
    </citation>
    <scope>NUCLEOTIDE SEQUENCE</scope>
    <source>
        <strain evidence="2">DSM 7310</strain>
    </source>
</reference>
<dbReference type="PANTHER" id="PTHR42720">
    <property type="entry name" value="GLYCEROL-3-PHOSPHATE DEHYDROGENASE"/>
    <property type="match status" value="1"/>
</dbReference>
<evidence type="ECO:0000259" key="1">
    <source>
        <dbReference type="Pfam" id="PF04324"/>
    </source>
</evidence>
<dbReference type="InterPro" id="IPR007419">
    <property type="entry name" value="BFD-like_2Fe2S-bd_dom"/>
</dbReference>
<keyword evidence="3" id="KW-1185">Reference proteome</keyword>
<dbReference type="CDD" id="cd19946">
    <property type="entry name" value="GlpA-like_Fer2_BFD-like"/>
    <property type="match status" value="1"/>
</dbReference>